<accession>A0A4R1BKE7</accession>
<evidence type="ECO:0000313" key="4">
    <source>
        <dbReference type="EMBL" id="TCJ17796.1"/>
    </source>
</evidence>
<dbReference type="InterPro" id="IPR050964">
    <property type="entry name" value="Striated_Muscle_Regulatory"/>
</dbReference>
<dbReference type="OrthoDB" id="602637at2"/>
<dbReference type="InterPro" id="IPR013783">
    <property type="entry name" value="Ig-like_fold"/>
</dbReference>
<dbReference type="InterPro" id="IPR036116">
    <property type="entry name" value="FN3_sf"/>
</dbReference>
<feature type="domain" description="Fibronectin type-III" evidence="3">
    <location>
        <begin position="282"/>
        <end position="386"/>
    </location>
</feature>
<name>A0A4R1BKE7_9BACT</name>
<feature type="domain" description="Fibronectin type-III" evidence="3">
    <location>
        <begin position="21"/>
        <end position="136"/>
    </location>
</feature>
<comment type="caution">
    <text evidence="4">The sequence shown here is derived from an EMBL/GenBank/DDBJ whole genome shotgun (WGS) entry which is preliminary data.</text>
</comment>
<feature type="domain" description="Fibronectin type-III" evidence="3">
    <location>
        <begin position="887"/>
        <end position="985"/>
    </location>
</feature>
<feature type="chain" id="PRO_5020319679" description="Fibronectin type-III domain-containing protein" evidence="2">
    <location>
        <begin position="19"/>
        <end position="1176"/>
    </location>
</feature>
<dbReference type="PANTHER" id="PTHR13817">
    <property type="entry name" value="TITIN"/>
    <property type="match status" value="1"/>
</dbReference>
<dbReference type="AlphaFoldDB" id="A0A4R1BKE7"/>
<keyword evidence="2" id="KW-0732">Signal</keyword>
<dbReference type="SUPFAM" id="SSF49265">
    <property type="entry name" value="Fibronectin type III"/>
    <property type="match status" value="3"/>
</dbReference>
<feature type="domain" description="Fibronectin type-III" evidence="3">
    <location>
        <begin position="648"/>
        <end position="748"/>
    </location>
</feature>
<dbReference type="Proteomes" id="UP000295334">
    <property type="component" value="Unassembled WGS sequence"/>
</dbReference>
<dbReference type="InterPro" id="IPR003961">
    <property type="entry name" value="FN3_dom"/>
</dbReference>
<sequence length="1176" mass="121863">MKPSMLLLAVLAFLRVHATDPATSASNVQFTASGIDGGQFALSFTAGSGNGRIVVVKAGSDITGTPVDGTTYTPAGVNASTVTFATAGTGFTGAGEWVVARNTSTAGSAVSMTINGLTTGTTYYVAIFEYSTAGSPNPDYSNVTPVNKSVTTLVAPTTPAAISGMSQVAGNKARITFTNGNGQGRIIVGRKAASVSATPENYKYYNSNASFGLGTSSTYILDPETFVLVKATGTGSLAQSYDITNLEPNTQYTFAIYEYNGNNSPVYMNTGSSITFTTNAGPTQASNGVSSSTIDGNALGIYWDKGNGSQTIVVARKGSPVTNVPVNGQTYGYNASLSSGTEWVPGSQEYVVYRGTGNAVTVTGLDKASTYYFAVFVYDVDANGNTYYLTTLTNKPLTTALPPTAARTLSVGTITGNSAQLQYGNIVSGNGYYRLLVIRDGAPITFTPSDFTLYTDGGTNYGGGTPVATGTYVLYGKTNGGAPTVGNLTPGHTYYVACWDWNGANAPVYLVPGGSVSFTIPSEPTSGPTTPSFPTVEGNSLRFDWSPGTGARRIVVARKGAPVTTMPSDGVTYTPSTIMGSGTEMGNGLGEYVVFDNTGNSVTVSSLDPSSTYYFAVFEYNSTASGPDYLTSAGNWLSTSRATHSAPSQQVSAIGNGTLTTTTAVITFTAGNGSSRLFVLREGSPVNAVPANLQSYSGSLAFKSGSQLGTGNYAVAQGNTTSFTISNLQAGTQYYIAAFEFNGSSGPVYNTTSVAHSFTTPGSAPTPTQASSNPVFESVDGNRITFRWTSGTGAARIVVARKSLAPVFVPANGTAYPANAALGSGTNLSNETYIVYNGSSNTVNVTSLDPSSEYYFTVYEYNGSGSGIVYRTASILQTSGSTAMAPAGKSSAPGATATPTSLQLSWTPGTGTGRLVLAKAGSAPGAAPTDLTKYSGNSNFGDGPQLAAGEYIIYAGSGNSVTVTGLSNATTYHFKIIEYNGIDAPVYNTADFLAASAGTTGSVLPVSWLYVRGHEHAGTVRIEWATAQEQNTQHFVVERSSGNGFEAIGTVAAAGNSSSTREYTFTDLQPAGGLLHYRLRQVDSDGRFRYSATVQVRGKNGAQALLLQNPVQGNIALRCGAAGFYTIVDATGRSLARGTLQAGMQLIPASGMAPGRYFLRLQQRGEEPQTLSFILQ</sequence>
<reference evidence="4 5" key="1">
    <citation type="submission" date="2019-03" db="EMBL/GenBank/DDBJ databases">
        <authorList>
            <person name="Kim M.K.M."/>
        </authorList>
    </citation>
    <scope>NUCLEOTIDE SEQUENCE [LARGE SCALE GENOMIC DNA]</scope>
    <source>
        <strain evidence="4 5">17J68-12</strain>
    </source>
</reference>
<dbReference type="EMBL" id="SJZI01000008">
    <property type="protein sequence ID" value="TCJ17796.1"/>
    <property type="molecule type" value="Genomic_DNA"/>
</dbReference>
<feature type="domain" description="Fibronectin type-III" evidence="3">
    <location>
        <begin position="156"/>
        <end position="265"/>
    </location>
</feature>
<dbReference type="SMART" id="SM00060">
    <property type="entry name" value="FN3"/>
    <property type="match status" value="7"/>
</dbReference>
<keyword evidence="5" id="KW-1185">Reference proteome</keyword>
<protein>
    <recommendedName>
        <fullName evidence="3">Fibronectin type-III domain-containing protein</fullName>
    </recommendedName>
</protein>
<feature type="domain" description="Fibronectin type-III" evidence="3">
    <location>
        <begin position="767"/>
        <end position="867"/>
    </location>
</feature>
<feature type="domain" description="Fibronectin type-III" evidence="3">
    <location>
        <begin position="525"/>
        <end position="628"/>
    </location>
</feature>
<dbReference type="PANTHER" id="PTHR13817:SF73">
    <property type="entry name" value="FIBRONECTIN TYPE-III DOMAIN-CONTAINING PROTEIN"/>
    <property type="match status" value="1"/>
</dbReference>
<proteinExistence type="predicted"/>
<evidence type="ECO:0000259" key="3">
    <source>
        <dbReference type="SMART" id="SM00060"/>
    </source>
</evidence>
<keyword evidence="1" id="KW-0677">Repeat</keyword>
<evidence type="ECO:0000256" key="2">
    <source>
        <dbReference type="SAM" id="SignalP"/>
    </source>
</evidence>
<organism evidence="4 5">
    <name type="scientific">Flaviaesturariibacter flavus</name>
    <dbReference type="NCBI Taxonomy" id="2502780"/>
    <lineage>
        <taxon>Bacteria</taxon>
        <taxon>Pseudomonadati</taxon>
        <taxon>Bacteroidota</taxon>
        <taxon>Chitinophagia</taxon>
        <taxon>Chitinophagales</taxon>
        <taxon>Chitinophagaceae</taxon>
        <taxon>Flaviaestuariibacter</taxon>
    </lineage>
</organism>
<dbReference type="Gene3D" id="2.60.40.10">
    <property type="entry name" value="Immunoglobulins"/>
    <property type="match status" value="4"/>
</dbReference>
<evidence type="ECO:0000256" key="1">
    <source>
        <dbReference type="ARBA" id="ARBA00022737"/>
    </source>
</evidence>
<evidence type="ECO:0000313" key="5">
    <source>
        <dbReference type="Proteomes" id="UP000295334"/>
    </source>
</evidence>
<dbReference type="RefSeq" id="WP_131447961.1">
    <property type="nucleotide sequence ID" value="NZ_SJZI01000008.1"/>
</dbReference>
<feature type="signal peptide" evidence="2">
    <location>
        <begin position="1"/>
        <end position="18"/>
    </location>
</feature>
<gene>
    <name evidence="4" type="ORF">EPD60_06315</name>
</gene>